<dbReference type="Pfam" id="PF01554">
    <property type="entry name" value="MatE"/>
    <property type="match status" value="2"/>
</dbReference>
<accession>A0AAV1DS32</accession>
<evidence type="ECO:0000256" key="2">
    <source>
        <dbReference type="ARBA" id="ARBA00010199"/>
    </source>
</evidence>
<keyword evidence="4 6" id="KW-1133">Transmembrane helix</keyword>
<feature type="transmembrane region" description="Helical" evidence="6">
    <location>
        <begin position="431"/>
        <end position="456"/>
    </location>
</feature>
<dbReference type="NCBIfam" id="TIGR00797">
    <property type="entry name" value="matE"/>
    <property type="match status" value="1"/>
</dbReference>
<feature type="transmembrane region" description="Helical" evidence="6">
    <location>
        <begin position="401"/>
        <end position="425"/>
    </location>
</feature>
<sequence length="482" mass="52517">MEVPLLTENTHESNRAFPTWDLIGPEMKRICYLAIPLGVASVSQYLMRVTAMMMVGHLSELQLAGTSIATSITNVTGFSLLFGMSTALETLCGQAYGARVYHKLGIYTNAAIVSLVLACIPISILWIFIEKLLVLMGQDPMISAEAGRYAIWLIPTLFPSAILQALVRYLQSQSLIYPMLLSSVAALLFHVPVCWALVFYFKLGNAGAALAIGLSYWFNVILLLMYVMSAAAFEKTRIHFSKDVFLSTWEFFKLAVPSAVMVCLQWWTYEIVILLSGLLPNPQLETSVQSICLLIASLHYYVPYSFGAAASTRVSNELGAGNPSAATMAVLAAITISMAEVIIASGVLFGCRNILGYAFSDEIEVVNYLMKMSPLICLMLIMDAIQRVLSGVARGCGWQQIGAYVNFGAYYLVGIPLAIVLGFVIHLKGPGLWIGLNAGSVVQTTIYGLVTCFTNWEKQANSARARVFGAVSPTDDESKLVP</sequence>
<evidence type="ECO:0000256" key="5">
    <source>
        <dbReference type="ARBA" id="ARBA00023136"/>
    </source>
</evidence>
<gene>
    <name evidence="7" type="ORF">OLC1_LOCUS18238</name>
</gene>
<evidence type="ECO:0000256" key="6">
    <source>
        <dbReference type="RuleBase" id="RU004914"/>
    </source>
</evidence>
<keyword evidence="8" id="KW-1185">Reference proteome</keyword>
<reference evidence="7" key="1">
    <citation type="submission" date="2023-03" db="EMBL/GenBank/DDBJ databases">
        <authorList>
            <person name="Julca I."/>
        </authorList>
    </citation>
    <scope>NUCLEOTIDE SEQUENCE</scope>
</reference>
<dbReference type="InterPro" id="IPR002528">
    <property type="entry name" value="MATE_fam"/>
</dbReference>
<evidence type="ECO:0000256" key="3">
    <source>
        <dbReference type="ARBA" id="ARBA00022692"/>
    </source>
</evidence>
<feature type="transmembrane region" description="Helical" evidence="6">
    <location>
        <begin position="207"/>
        <end position="232"/>
    </location>
</feature>
<comment type="similarity">
    <text evidence="2 6">Belongs to the multi antimicrobial extrusion (MATE) (TC 2.A.66.1) family.</text>
</comment>
<dbReference type="InterPro" id="IPR045069">
    <property type="entry name" value="MATE_euk"/>
</dbReference>
<keyword evidence="3 6" id="KW-0812">Transmembrane</keyword>
<feature type="transmembrane region" description="Helical" evidence="6">
    <location>
        <begin position="149"/>
        <end position="167"/>
    </location>
</feature>
<keyword evidence="5 6" id="KW-0472">Membrane</keyword>
<evidence type="ECO:0000313" key="7">
    <source>
        <dbReference type="EMBL" id="CAI9110634.1"/>
    </source>
</evidence>
<feature type="transmembrane region" description="Helical" evidence="6">
    <location>
        <begin position="67"/>
        <end position="92"/>
    </location>
</feature>
<feature type="transmembrane region" description="Helical" evidence="6">
    <location>
        <begin position="287"/>
        <end position="304"/>
    </location>
</feature>
<feature type="transmembrane region" description="Helical" evidence="6">
    <location>
        <begin position="30"/>
        <end position="47"/>
    </location>
</feature>
<feature type="transmembrane region" description="Helical" evidence="6">
    <location>
        <begin position="244"/>
        <end position="267"/>
    </location>
</feature>
<evidence type="ECO:0000313" key="8">
    <source>
        <dbReference type="Proteomes" id="UP001161247"/>
    </source>
</evidence>
<comment type="subcellular location">
    <subcellularLocation>
        <location evidence="1">Membrane</location>
        <topology evidence="1">Multi-pass membrane protein</topology>
    </subcellularLocation>
</comment>
<feature type="transmembrane region" description="Helical" evidence="6">
    <location>
        <begin position="325"/>
        <end position="348"/>
    </location>
</feature>
<evidence type="ECO:0000256" key="4">
    <source>
        <dbReference type="ARBA" id="ARBA00022989"/>
    </source>
</evidence>
<name>A0AAV1DS32_OLDCO</name>
<dbReference type="EMBL" id="OX459123">
    <property type="protein sequence ID" value="CAI9110634.1"/>
    <property type="molecule type" value="Genomic_DNA"/>
</dbReference>
<evidence type="ECO:0000256" key="1">
    <source>
        <dbReference type="ARBA" id="ARBA00004141"/>
    </source>
</evidence>
<organism evidence="7 8">
    <name type="scientific">Oldenlandia corymbosa var. corymbosa</name>
    <dbReference type="NCBI Taxonomy" id="529605"/>
    <lineage>
        <taxon>Eukaryota</taxon>
        <taxon>Viridiplantae</taxon>
        <taxon>Streptophyta</taxon>
        <taxon>Embryophyta</taxon>
        <taxon>Tracheophyta</taxon>
        <taxon>Spermatophyta</taxon>
        <taxon>Magnoliopsida</taxon>
        <taxon>eudicotyledons</taxon>
        <taxon>Gunneridae</taxon>
        <taxon>Pentapetalae</taxon>
        <taxon>asterids</taxon>
        <taxon>lamiids</taxon>
        <taxon>Gentianales</taxon>
        <taxon>Rubiaceae</taxon>
        <taxon>Rubioideae</taxon>
        <taxon>Spermacoceae</taxon>
        <taxon>Hedyotis-Oldenlandia complex</taxon>
        <taxon>Oldenlandia</taxon>
    </lineage>
</organism>
<feature type="transmembrane region" description="Helical" evidence="6">
    <location>
        <begin position="368"/>
        <end position="389"/>
    </location>
</feature>
<proteinExistence type="inferred from homology"/>
<dbReference type="GO" id="GO:1990961">
    <property type="term" value="P:xenobiotic detoxification by transmembrane export across the plasma membrane"/>
    <property type="evidence" value="ECO:0007669"/>
    <property type="project" value="InterPro"/>
</dbReference>
<feature type="transmembrane region" description="Helical" evidence="6">
    <location>
        <begin position="179"/>
        <end position="201"/>
    </location>
</feature>
<dbReference type="CDD" id="cd13132">
    <property type="entry name" value="MATE_eukaryotic"/>
    <property type="match status" value="1"/>
</dbReference>
<dbReference type="Proteomes" id="UP001161247">
    <property type="component" value="Chromosome 6"/>
</dbReference>
<dbReference type="GO" id="GO:0015297">
    <property type="term" value="F:antiporter activity"/>
    <property type="evidence" value="ECO:0007669"/>
    <property type="project" value="InterPro"/>
</dbReference>
<protein>
    <recommendedName>
        <fullName evidence="6">Protein DETOXIFICATION</fullName>
    </recommendedName>
    <alternativeName>
        <fullName evidence="6">Multidrug and toxic compound extrusion protein</fullName>
    </alternativeName>
</protein>
<dbReference type="GO" id="GO:0016020">
    <property type="term" value="C:membrane"/>
    <property type="evidence" value="ECO:0007669"/>
    <property type="project" value="UniProtKB-SubCell"/>
</dbReference>
<feature type="transmembrane region" description="Helical" evidence="6">
    <location>
        <begin position="104"/>
        <end position="129"/>
    </location>
</feature>
<dbReference type="PANTHER" id="PTHR11206">
    <property type="entry name" value="MULTIDRUG RESISTANCE PROTEIN"/>
    <property type="match status" value="1"/>
</dbReference>
<dbReference type="GO" id="GO:0042910">
    <property type="term" value="F:xenobiotic transmembrane transporter activity"/>
    <property type="evidence" value="ECO:0007669"/>
    <property type="project" value="InterPro"/>
</dbReference>
<dbReference type="AlphaFoldDB" id="A0AAV1DS32"/>